<organism evidence="4 5">
    <name type="scientific">Phaeobacter porticola</name>
    <dbReference type="NCBI Taxonomy" id="1844006"/>
    <lineage>
        <taxon>Bacteria</taxon>
        <taxon>Pseudomonadati</taxon>
        <taxon>Pseudomonadota</taxon>
        <taxon>Alphaproteobacteria</taxon>
        <taxon>Rhodobacterales</taxon>
        <taxon>Roseobacteraceae</taxon>
        <taxon>Phaeobacter</taxon>
    </lineage>
</organism>
<evidence type="ECO:0000256" key="1">
    <source>
        <dbReference type="ARBA" id="ARBA00022857"/>
    </source>
</evidence>
<dbReference type="GO" id="GO:0035925">
    <property type="term" value="F:mRNA 3'-UTR AU-rich region binding"/>
    <property type="evidence" value="ECO:0007669"/>
    <property type="project" value="TreeGrafter"/>
</dbReference>
<dbReference type="InterPro" id="IPR011032">
    <property type="entry name" value="GroES-like_sf"/>
</dbReference>
<dbReference type="KEGG" id="php:PhaeoP97_02131"/>
<feature type="domain" description="Enoyl reductase (ER)" evidence="3">
    <location>
        <begin position="10"/>
        <end position="323"/>
    </location>
</feature>
<keyword evidence="1" id="KW-0521">NADP</keyword>
<dbReference type="Pfam" id="PF13602">
    <property type="entry name" value="ADH_zinc_N_2"/>
    <property type="match status" value="1"/>
</dbReference>
<proteinExistence type="predicted"/>
<dbReference type="PANTHER" id="PTHR48106">
    <property type="entry name" value="QUINONE OXIDOREDUCTASE PIG3-RELATED"/>
    <property type="match status" value="1"/>
</dbReference>
<dbReference type="Gene3D" id="3.40.50.720">
    <property type="entry name" value="NAD(P)-binding Rossmann-like Domain"/>
    <property type="match status" value="1"/>
</dbReference>
<dbReference type="Pfam" id="PF08240">
    <property type="entry name" value="ADH_N"/>
    <property type="match status" value="1"/>
</dbReference>
<dbReference type="STRING" id="1844006.PhaeoP97_02131"/>
<keyword evidence="5" id="KW-1185">Reference proteome</keyword>
<dbReference type="Proteomes" id="UP000183859">
    <property type="component" value="Chromosome"/>
</dbReference>
<reference evidence="5" key="1">
    <citation type="submission" date="2016-07" db="EMBL/GenBank/DDBJ databases">
        <title>Phaeobacter portensis sp. nov., a tropodithietic acid producing bacterium isolated from a German harbor.</title>
        <authorList>
            <person name="Freese H.M."/>
            <person name="Bunk B."/>
            <person name="Breider S."/>
            <person name="Brinkhoff T."/>
        </authorList>
    </citation>
    <scope>NUCLEOTIDE SEQUENCE [LARGE SCALE GENOMIC DNA]</scope>
    <source>
        <strain evidence="5">P97</strain>
    </source>
</reference>
<gene>
    <name evidence="4" type="ORF">PhaeoP97_02131</name>
</gene>
<dbReference type="GO" id="GO:0070402">
    <property type="term" value="F:NADPH binding"/>
    <property type="evidence" value="ECO:0007669"/>
    <property type="project" value="TreeGrafter"/>
</dbReference>
<dbReference type="SUPFAM" id="SSF50129">
    <property type="entry name" value="GroES-like"/>
    <property type="match status" value="1"/>
</dbReference>
<dbReference type="Gene3D" id="3.90.180.10">
    <property type="entry name" value="Medium-chain alcohol dehydrogenases, catalytic domain"/>
    <property type="match status" value="1"/>
</dbReference>
<evidence type="ECO:0000313" key="5">
    <source>
        <dbReference type="Proteomes" id="UP000183859"/>
    </source>
</evidence>
<dbReference type="OrthoDB" id="9805883at2"/>
<dbReference type="SUPFAM" id="SSF51735">
    <property type="entry name" value="NAD(P)-binding Rossmann-fold domains"/>
    <property type="match status" value="1"/>
</dbReference>
<evidence type="ECO:0000256" key="2">
    <source>
        <dbReference type="ARBA" id="ARBA00023002"/>
    </source>
</evidence>
<dbReference type="PANTHER" id="PTHR48106:SF13">
    <property type="entry name" value="QUINONE OXIDOREDUCTASE-RELATED"/>
    <property type="match status" value="1"/>
</dbReference>
<dbReference type="InterPro" id="IPR013154">
    <property type="entry name" value="ADH-like_N"/>
</dbReference>
<dbReference type="InterPro" id="IPR020843">
    <property type="entry name" value="ER"/>
</dbReference>
<dbReference type="SMART" id="SM00829">
    <property type="entry name" value="PKS_ER"/>
    <property type="match status" value="1"/>
</dbReference>
<sequence length="326" mass="33843">MRAIHVSQFGGPDVLKLVDVETPELKPEDTLINVEASGVNFADSYFRAGAFPGLPTPPFIAGMEGVGRVSAAPVGGLPVGQRVAFGAYGTYAEQAVLPGTGEPWHIAVPLSDDFPVESAAGLMMSGRTAYLLADQVSAQNAAGTALVYAAAGGVGWVLCQLLKLKGMRVIALVGDESKKDALEPFDLAAVVNRKAPDAEDQISLHAPEGVSVVFNAAGGETIATDLDRLANFGQLIWYGFGAGADAPGLGDAMVRNFMRSVSVEAFNGGLHSKEFNARSVTALIGMIENGQVVPVPATSFELADAHEAHKAMLNGSHIGKMLLTVG</sequence>
<dbReference type="InterPro" id="IPR036291">
    <property type="entry name" value="NAD(P)-bd_dom_sf"/>
</dbReference>
<dbReference type="AlphaFoldDB" id="A0A1L3I694"/>
<dbReference type="GO" id="GO:0005829">
    <property type="term" value="C:cytosol"/>
    <property type="evidence" value="ECO:0007669"/>
    <property type="project" value="TreeGrafter"/>
</dbReference>
<keyword evidence="2" id="KW-0560">Oxidoreductase</keyword>
<dbReference type="EMBL" id="CP016364">
    <property type="protein sequence ID" value="APG47531.1"/>
    <property type="molecule type" value="Genomic_DNA"/>
</dbReference>
<evidence type="ECO:0000259" key="3">
    <source>
        <dbReference type="SMART" id="SM00829"/>
    </source>
</evidence>
<dbReference type="RefSeq" id="WP_072505016.1">
    <property type="nucleotide sequence ID" value="NZ_CP016364.1"/>
</dbReference>
<evidence type="ECO:0000313" key="4">
    <source>
        <dbReference type="EMBL" id="APG47531.1"/>
    </source>
</evidence>
<protein>
    <submittedName>
        <fullName evidence="4">Alcohol dehydrogenase, zinc binding protein</fullName>
    </submittedName>
</protein>
<name>A0A1L3I694_9RHOB</name>
<dbReference type="GO" id="GO:0003960">
    <property type="term" value="F:quinone reductase (NADPH) activity"/>
    <property type="evidence" value="ECO:0007669"/>
    <property type="project" value="TreeGrafter"/>
</dbReference>
<accession>A0A1L3I694</accession>